<keyword evidence="1" id="KW-0472">Membrane</keyword>
<evidence type="ECO:0000259" key="2">
    <source>
        <dbReference type="Pfam" id="PF08044"/>
    </source>
</evidence>
<protein>
    <recommendedName>
        <fullName evidence="2">DUF1707 domain-containing protein</fullName>
    </recommendedName>
</protein>
<feature type="transmembrane region" description="Helical" evidence="1">
    <location>
        <begin position="93"/>
        <end position="119"/>
    </location>
</feature>
<evidence type="ECO:0000256" key="1">
    <source>
        <dbReference type="SAM" id="Phobius"/>
    </source>
</evidence>
<evidence type="ECO:0000313" key="3">
    <source>
        <dbReference type="EMBL" id="XAY05436.1"/>
    </source>
</evidence>
<feature type="transmembrane region" description="Helical" evidence="1">
    <location>
        <begin position="125"/>
        <end position="143"/>
    </location>
</feature>
<feature type="domain" description="DUF1707" evidence="2">
    <location>
        <begin position="35"/>
        <end position="79"/>
    </location>
</feature>
<keyword evidence="1" id="KW-1133">Transmembrane helix</keyword>
<proteinExistence type="predicted"/>
<gene>
    <name evidence="3" type="ORF">DSM112329_02286</name>
</gene>
<dbReference type="KEGG" id="parq:DSM112329_02286"/>
<dbReference type="EMBL" id="CP114014">
    <property type="protein sequence ID" value="XAY05436.1"/>
    <property type="molecule type" value="Genomic_DNA"/>
</dbReference>
<dbReference type="InterPro" id="IPR012551">
    <property type="entry name" value="DUF1707_SHOCT-like"/>
</dbReference>
<dbReference type="Pfam" id="PF08044">
    <property type="entry name" value="DUF1707"/>
    <property type="match status" value="1"/>
</dbReference>
<reference evidence="3" key="1">
    <citation type="submission" date="2022-12" db="EMBL/GenBank/DDBJ databases">
        <title>Paraconexibacter alkalitolerans sp. nov. and Baekduia alba sp. nov., isolated from soil and emended description of the genera Paraconexibacter (Chun et al., 2020) and Baekduia (An et al., 2020).</title>
        <authorList>
            <person name="Vieira S."/>
            <person name="Huber K.J."/>
            <person name="Geppert A."/>
            <person name="Wolf J."/>
            <person name="Neumann-Schaal M."/>
            <person name="Muesken M."/>
            <person name="Overmann J."/>
        </authorList>
    </citation>
    <scope>NUCLEOTIDE SEQUENCE</scope>
    <source>
        <strain evidence="3">AEG42_29</strain>
    </source>
</reference>
<accession>A0AAU7AUX3</accession>
<organism evidence="3">
    <name type="scientific">Paraconexibacter sp. AEG42_29</name>
    <dbReference type="NCBI Taxonomy" id="2997339"/>
    <lineage>
        <taxon>Bacteria</taxon>
        <taxon>Bacillati</taxon>
        <taxon>Actinomycetota</taxon>
        <taxon>Thermoleophilia</taxon>
        <taxon>Solirubrobacterales</taxon>
        <taxon>Paraconexibacteraceae</taxon>
        <taxon>Paraconexibacter</taxon>
    </lineage>
</organism>
<keyword evidence="1" id="KW-0812">Transmembrane</keyword>
<dbReference type="AlphaFoldDB" id="A0AAU7AUX3"/>
<dbReference type="RefSeq" id="WP_354701944.1">
    <property type="nucleotide sequence ID" value="NZ_CP114014.1"/>
</dbReference>
<sequence length="164" mass="17898">MALPNDGSLPRALAQAAQKQLVDVRQQKPVDAAAKRRIERLLNHSYRTGAIDTRELERRLDLALTARTAGELRRATRGLRTPEPEIRVLRAKIAGLSTLITLATITWIAFVASAAVLWAIGTGPIIAGILAAAFTAIFVYLILPARAKRVQLRAELAGLREAFE</sequence>
<name>A0AAU7AUX3_9ACTN</name>